<sequence>MKYVVMVGDGMADEWQDGSDEKTPLMAARTPVLDFLAERSELGLARTVPTGMEPGSDVANMSILGYEPALFHRGRASLEALSSGIFLREGDAALRCNLVSLSEEQAVYGNRRMMDFSAGGISTEEAEACLGALLTYWKQDTCLGDLLAGWEPDACPGNFPVGWKSGACPGDFPAGWKPEAGIEFYGESGYRQLLILRREVLKRAGISASREGELPFPDLTPPHNIRLSVIEPYLPGNSLLRFLMEDSCRILKEHPVNRKRRRQGLLAANSLWFWGAGIRTMLPSFYERTGLKGVMISASELLRGLGMAAGLTVPEIPGATGRLDTNYEGKAEAVCRALLDEGMDFAFLHYDAPDERGHVGDRKGKIRAIEALDSRLIKPVYETLLASGEEFRLLILSDHPTPVLKRSHTAEPVPYLIYDSRRQRAGTAMGNIGEDGGRKSRPEFPHILRRSLRYTEADGWLAAEKVRDGSCLMNRLLEREEP</sequence>
<evidence type="ECO:0000313" key="8">
    <source>
        <dbReference type="EMBL" id="HIR05269.1"/>
    </source>
</evidence>
<comment type="catalytic activity">
    <reaction evidence="1">
        <text>(2R)-2-phosphoglycerate = (2R)-3-phosphoglycerate</text>
        <dbReference type="Rhea" id="RHEA:15901"/>
        <dbReference type="ChEBI" id="CHEBI:58272"/>
        <dbReference type="ChEBI" id="CHEBI:58289"/>
        <dbReference type="EC" id="5.4.2.12"/>
    </reaction>
</comment>
<evidence type="ECO:0000313" key="9">
    <source>
        <dbReference type="Proteomes" id="UP000824250"/>
    </source>
</evidence>
<evidence type="ECO:0000256" key="2">
    <source>
        <dbReference type="ARBA" id="ARBA00002315"/>
    </source>
</evidence>
<dbReference type="Gene3D" id="3.40.720.10">
    <property type="entry name" value="Alkaline Phosphatase, subunit A"/>
    <property type="match status" value="2"/>
</dbReference>
<organism evidence="8 9">
    <name type="scientific">Candidatus Copromonas faecavium</name>
    <name type="common">nom. illeg.</name>
    <dbReference type="NCBI Taxonomy" id="2840740"/>
    <lineage>
        <taxon>Bacteria</taxon>
        <taxon>Bacillati</taxon>
        <taxon>Bacillota</taxon>
        <taxon>Clostridia</taxon>
        <taxon>Lachnospirales</taxon>
        <taxon>Lachnospiraceae</taxon>
        <taxon>Candidatus Copromonas (nom. illeg.)</taxon>
    </lineage>
</organism>
<evidence type="ECO:0000256" key="4">
    <source>
        <dbReference type="ARBA" id="ARBA00005524"/>
    </source>
</evidence>
<proteinExistence type="inferred from homology"/>
<dbReference type="PANTHER" id="PTHR31209">
    <property type="entry name" value="COFACTOR-INDEPENDENT PHOSPHOGLYCERATE MUTASE"/>
    <property type="match status" value="1"/>
</dbReference>
<dbReference type="CDD" id="cd16011">
    <property type="entry name" value="iPGM_like"/>
    <property type="match status" value="1"/>
</dbReference>
<protein>
    <submittedName>
        <fullName evidence="8">Phosphoglycerate mutase</fullName>
    </submittedName>
</protein>
<comment type="caution">
    <text evidence="8">The sequence shown here is derived from an EMBL/GenBank/DDBJ whole genome shotgun (WGS) entry which is preliminary data.</text>
</comment>
<reference evidence="8" key="1">
    <citation type="submission" date="2020-10" db="EMBL/GenBank/DDBJ databases">
        <authorList>
            <person name="Gilroy R."/>
        </authorList>
    </citation>
    <scope>NUCLEOTIDE SEQUENCE</scope>
    <source>
        <strain evidence="8">CHK180-2868</strain>
    </source>
</reference>
<evidence type="ECO:0000256" key="1">
    <source>
        <dbReference type="ARBA" id="ARBA00000370"/>
    </source>
</evidence>
<dbReference type="GO" id="GO:0046872">
    <property type="term" value="F:metal ion binding"/>
    <property type="evidence" value="ECO:0007669"/>
    <property type="project" value="InterPro"/>
</dbReference>
<dbReference type="GO" id="GO:0006096">
    <property type="term" value="P:glycolytic process"/>
    <property type="evidence" value="ECO:0007669"/>
    <property type="project" value="UniProtKB-KW"/>
</dbReference>
<evidence type="ECO:0000256" key="6">
    <source>
        <dbReference type="ARBA" id="ARBA00023235"/>
    </source>
</evidence>
<accession>A0A9D1A3D0</accession>
<reference evidence="8" key="2">
    <citation type="journal article" date="2021" name="PeerJ">
        <title>Extensive microbial diversity within the chicken gut microbiome revealed by metagenomics and culture.</title>
        <authorList>
            <person name="Gilroy R."/>
            <person name="Ravi A."/>
            <person name="Getino M."/>
            <person name="Pursley I."/>
            <person name="Horton D.L."/>
            <person name="Alikhan N.F."/>
            <person name="Baker D."/>
            <person name="Gharbi K."/>
            <person name="Hall N."/>
            <person name="Watson M."/>
            <person name="Adriaenssens E.M."/>
            <person name="Foster-Nyarko E."/>
            <person name="Jarju S."/>
            <person name="Secka A."/>
            <person name="Antonio M."/>
            <person name="Oren A."/>
            <person name="Chaudhuri R.R."/>
            <person name="La Ragione R."/>
            <person name="Hildebrand F."/>
            <person name="Pallen M.J."/>
        </authorList>
    </citation>
    <scope>NUCLEOTIDE SEQUENCE</scope>
    <source>
        <strain evidence="8">CHK180-2868</strain>
    </source>
</reference>
<evidence type="ECO:0000259" key="7">
    <source>
        <dbReference type="Pfam" id="PF01676"/>
    </source>
</evidence>
<gene>
    <name evidence="8" type="ORF">IAB28_04810</name>
</gene>
<dbReference type="Proteomes" id="UP000824250">
    <property type="component" value="Unassembled WGS sequence"/>
</dbReference>
<comment type="function">
    <text evidence="2">Catalyzes the interconversion of 2-phosphoglycerate and 3-phosphoglycerate.</text>
</comment>
<feature type="domain" description="Metalloenzyme" evidence="7">
    <location>
        <begin position="1"/>
        <end position="424"/>
    </location>
</feature>
<comment type="similarity">
    <text evidence="4">Belongs to the BPG-independent phosphoglycerate mutase family. A-PGAM subfamily.</text>
</comment>
<comment type="pathway">
    <text evidence="3">Carbohydrate degradation.</text>
</comment>
<dbReference type="PANTHER" id="PTHR31209:SF4">
    <property type="entry name" value="2,3-BISPHOSPHOGLYCERATE-INDEPENDENT PHOSPHOGLYCERATE MUTASE"/>
    <property type="match status" value="1"/>
</dbReference>
<dbReference type="InterPro" id="IPR006124">
    <property type="entry name" value="Metalloenzyme"/>
</dbReference>
<dbReference type="SUPFAM" id="SSF53649">
    <property type="entry name" value="Alkaline phosphatase-like"/>
    <property type="match status" value="1"/>
</dbReference>
<dbReference type="Pfam" id="PF10143">
    <property type="entry name" value="PhosphMutase"/>
    <property type="match status" value="1"/>
</dbReference>
<dbReference type="GO" id="GO:0004619">
    <property type="term" value="F:phosphoglycerate mutase activity"/>
    <property type="evidence" value="ECO:0007669"/>
    <property type="project" value="UniProtKB-EC"/>
</dbReference>
<dbReference type="EMBL" id="DVGC01000027">
    <property type="protein sequence ID" value="HIR05269.1"/>
    <property type="molecule type" value="Genomic_DNA"/>
</dbReference>
<keyword evidence="6" id="KW-0413">Isomerase</keyword>
<evidence type="ECO:0000256" key="5">
    <source>
        <dbReference type="ARBA" id="ARBA00023152"/>
    </source>
</evidence>
<keyword evidence="5" id="KW-0324">Glycolysis</keyword>
<dbReference type="AlphaFoldDB" id="A0A9D1A3D0"/>
<dbReference type="Pfam" id="PF01676">
    <property type="entry name" value="Metalloenzyme"/>
    <property type="match status" value="1"/>
</dbReference>
<dbReference type="InterPro" id="IPR017850">
    <property type="entry name" value="Alkaline_phosphatase_core_sf"/>
</dbReference>
<name>A0A9D1A3D0_9FIRM</name>
<evidence type="ECO:0000256" key="3">
    <source>
        <dbReference type="ARBA" id="ARBA00004921"/>
    </source>
</evidence>
<dbReference type="InterPro" id="IPR004456">
    <property type="entry name" value="Pglycerate_mutase_ApgM"/>
</dbReference>